<dbReference type="InterPro" id="IPR021368">
    <property type="entry name" value="T7SS_EccE"/>
</dbReference>
<evidence type="ECO:0000256" key="2">
    <source>
        <dbReference type="ARBA" id="ARBA00007759"/>
    </source>
</evidence>
<feature type="transmembrane region" description="Helical" evidence="8">
    <location>
        <begin position="44"/>
        <end position="64"/>
    </location>
</feature>
<dbReference type="NCBIfam" id="TIGR03923">
    <property type="entry name" value="T7SS_EccE"/>
    <property type="match status" value="1"/>
</dbReference>
<dbReference type="KEGG" id="nhu:H0264_06045"/>
<dbReference type="Pfam" id="PF11203">
    <property type="entry name" value="EccE"/>
    <property type="match status" value="1"/>
</dbReference>
<evidence type="ECO:0000256" key="4">
    <source>
        <dbReference type="ARBA" id="ARBA00022692"/>
    </source>
</evidence>
<evidence type="ECO:0000259" key="9">
    <source>
        <dbReference type="Pfam" id="PF11203"/>
    </source>
</evidence>
<dbReference type="EMBL" id="CP059399">
    <property type="protein sequence ID" value="QLY31867.1"/>
    <property type="molecule type" value="Genomic_DNA"/>
</dbReference>
<evidence type="ECO:0000313" key="10">
    <source>
        <dbReference type="EMBL" id="QLY31867.1"/>
    </source>
</evidence>
<organism evidence="10 11">
    <name type="scientific">Nocardia huaxiensis</name>
    <dbReference type="NCBI Taxonomy" id="2755382"/>
    <lineage>
        <taxon>Bacteria</taxon>
        <taxon>Bacillati</taxon>
        <taxon>Actinomycetota</taxon>
        <taxon>Actinomycetes</taxon>
        <taxon>Mycobacteriales</taxon>
        <taxon>Nocardiaceae</taxon>
        <taxon>Nocardia</taxon>
    </lineage>
</organism>
<dbReference type="AlphaFoldDB" id="A0A7D6ZJ83"/>
<comment type="subcellular location">
    <subcellularLocation>
        <location evidence="1">Cell membrane</location>
    </subcellularLocation>
</comment>
<name>A0A7D6ZJ83_9NOCA</name>
<evidence type="ECO:0000256" key="7">
    <source>
        <dbReference type="SAM" id="MobiDB-lite"/>
    </source>
</evidence>
<sequence>MSDDTRDPENDSGAGENGAPNTPENENSVNSSLRDTEFWLFTDLPLHVLIPLGLFAALAAWTAVALDLSPIWSAVIGALVFAAGAAPVRRRRPRGPATMLANRITLAVRRWRAQCATESETEPFDVPLPEGGVYGMHWNGGLLVTMLRIDPPPDTLTLLRPGSISTDQLLPLDEIAGCLGQFDITLDSVDVIALGARTSDAGPLGRLYDQIVGPLPAIAHRTVWLVLRLDPLANATAVDNRGGGAVGTLRTAMIATRRVANRLAAQDISASVLSASEMNAALRRLTRGVPVTDFVETPEALVHEGIHLASYDMDSAHIDSGGFADIWATPSLCTTITVRLRPARDRVLGGQPGDAVTVHAMVRFDTATAPSEPPVSGLRPLTGQQLTALLDCLPAQPIHRRDDGYRGPRDALLGITVPTAGCGQLIGADDAGQGIAVPLIGDGTRHVEVVGRLGLAQQVILRALALGARAIVHTDRPEQWQAMVLRVDMPQALSLAPRTAGATAHTPPPTPQPSAVFPTTTVVVFDGIEPTLLAGGATVVHVRAPEEPPTDSDPDVVLTQDPAHPTRITVRTPSTEVTVTMVTTPDEMGYIGESLSATR</sequence>
<gene>
    <name evidence="10" type="primary">eccE</name>
    <name evidence="10" type="ORF">H0264_06045</name>
</gene>
<reference evidence="10 11" key="1">
    <citation type="submission" date="2020-07" db="EMBL/GenBank/DDBJ databases">
        <authorList>
            <person name="Zhuang K."/>
            <person name="Ran Y."/>
        </authorList>
    </citation>
    <scope>NUCLEOTIDE SEQUENCE [LARGE SCALE GENOMIC DNA]</scope>
    <source>
        <strain evidence="10 11">WCH-YHL-001</strain>
    </source>
</reference>
<keyword evidence="6 8" id="KW-0472">Membrane</keyword>
<dbReference type="GO" id="GO:0005886">
    <property type="term" value="C:plasma membrane"/>
    <property type="evidence" value="ECO:0007669"/>
    <property type="project" value="UniProtKB-SubCell"/>
</dbReference>
<keyword evidence="4 8" id="KW-0812">Transmembrane</keyword>
<feature type="domain" description="Type VII secretion system protein EccE" evidence="9">
    <location>
        <begin position="217"/>
        <end position="312"/>
    </location>
</feature>
<evidence type="ECO:0000256" key="3">
    <source>
        <dbReference type="ARBA" id="ARBA00022475"/>
    </source>
</evidence>
<feature type="region of interest" description="Disordered" evidence="7">
    <location>
        <begin position="1"/>
        <end position="29"/>
    </location>
</feature>
<keyword evidence="5 8" id="KW-1133">Transmembrane helix</keyword>
<feature type="transmembrane region" description="Helical" evidence="8">
    <location>
        <begin position="70"/>
        <end position="88"/>
    </location>
</feature>
<accession>A0A7D6ZJ83</accession>
<evidence type="ECO:0000256" key="5">
    <source>
        <dbReference type="ARBA" id="ARBA00022989"/>
    </source>
</evidence>
<keyword evidence="11" id="KW-1185">Reference proteome</keyword>
<comment type="similarity">
    <text evidence="2">Belongs to the EccE family.</text>
</comment>
<dbReference type="RefSeq" id="WP_181583045.1">
    <property type="nucleotide sequence ID" value="NZ_CP059399.1"/>
</dbReference>
<proteinExistence type="inferred from homology"/>
<evidence type="ECO:0000256" key="6">
    <source>
        <dbReference type="ARBA" id="ARBA00023136"/>
    </source>
</evidence>
<dbReference type="InterPro" id="IPR050051">
    <property type="entry name" value="EccE_dom"/>
</dbReference>
<keyword evidence="3" id="KW-1003">Cell membrane</keyword>
<evidence type="ECO:0000313" key="11">
    <source>
        <dbReference type="Proteomes" id="UP000515512"/>
    </source>
</evidence>
<dbReference type="Proteomes" id="UP000515512">
    <property type="component" value="Chromosome"/>
</dbReference>
<evidence type="ECO:0000256" key="8">
    <source>
        <dbReference type="SAM" id="Phobius"/>
    </source>
</evidence>
<evidence type="ECO:0000256" key="1">
    <source>
        <dbReference type="ARBA" id="ARBA00004236"/>
    </source>
</evidence>
<protein>
    <submittedName>
        <fullName evidence="10">Type VII secretion protein EccE</fullName>
    </submittedName>
</protein>
<feature type="compositionally biased region" description="Polar residues" evidence="7">
    <location>
        <begin position="19"/>
        <end position="29"/>
    </location>
</feature>